<keyword evidence="2" id="KW-1185">Reference proteome</keyword>
<protein>
    <submittedName>
        <fullName evidence="1">Uncharacterized protein</fullName>
    </submittedName>
</protein>
<dbReference type="AlphaFoldDB" id="A0A6A5RPR8"/>
<evidence type="ECO:0000313" key="2">
    <source>
        <dbReference type="Proteomes" id="UP000800082"/>
    </source>
</evidence>
<dbReference type="RefSeq" id="XP_033449897.1">
    <property type="nucleotide sequence ID" value="XM_033587332.1"/>
</dbReference>
<reference evidence="1" key="1">
    <citation type="journal article" date="2020" name="Stud. Mycol.">
        <title>101 Dothideomycetes genomes: a test case for predicting lifestyles and emergence of pathogens.</title>
        <authorList>
            <person name="Haridas S."/>
            <person name="Albert R."/>
            <person name="Binder M."/>
            <person name="Bloem J."/>
            <person name="Labutti K."/>
            <person name="Salamov A."/>
            <person name="Andreopoulos B."/>
            <person name="Baker S."/>
            <person name="Barry K."/>
            <person name="Bills G."/>
            <person name="Bluhm B."/>
            <person name="Cannon C."/>
            <person name="Castanera R."/>
            <person name="Culley D."/>
            <person name="Daum C."/>
            <person name="Ezra D."/>
            <person name="Gonzalez J."/>
            <person name="Henrissat B."/>
            <person name="Kuo A."/>
            <person name="Liang C."/>
            <person name="Lipzen A."/>
            <person name="Lutzoni F."/>
            <person name="Magnuson J."/>
            <person name="Mondo S."/>
            <person name="Nolan M."/>
            <person name="Ohm R."/>
            <person name="Pangilinan J."/>
            <person name="Park H.-J."/>
            <person name="Ramirez L."/>
            <person name="Alfaro M."/>
            <person name="Sun H."/>
            <person name="Tritt A."/>
            <person name="Yoshinaga Y."/>
            <person name="Zwiers L.-H."/>
            <person name="Turgeon B."/>
            <person name="Goodwin S."/>
            <person name="Spatafora J."/>
            <person name="Crous P."/>
            <person name="Grigoriev I."/>
        </authorList>
    </citation>
    <scope>NUCLEOTIDE SEQUENCE</scope>
    <source>
        <strain evidence="1">CBS 183.55</strain>
    </source>
</reference>
<sequence length="90" mass="10008">MFGRRHAAACRQHYCKCKDPKSSEHLQSKQSLGATLGQIAGADQKRGLTPRWLVNFLGSFRSILPSSRFALSRLCPEAYKIQEPSSTSVL</sequence>
<dbReference type="GeneID" id="54344978"/>
<organism evidence="1 2">
    <name type="scientific">Didymella exigua CBS 183.55</name>
    <dbReference type="NCBI Taxonomy" id="1150837"/>
    <lineage>
        <taxon>Eukaryota</taxon>
        <taxon>Fungi</taxon>
        <taxon>Dikarya</taxon>
        <taxon>Ascomycota</taxon>
        <taxon>Pezizomycotina</taxon>
        <taxon>Dothideomycetes</taxon>
        <taxon>Pleosporomycetidae</taxon>
        <taxon>Pleosporales</taxon>
        <taxon>Pleosporineae</taxon>
        <taxon>Didymellaceae</taxon>
        <taxon>Didymella</taxon>
    </lineage>
</organism>
<name>A0A6A5RPR8_9PLEO</name>
<dbReference type="EMBL" id="ML978965">
    <property type="protein sequence ID" value="KAF1929649.1"/>
    <property type="molecule type" value="Genomic_DNA"/>
</dbReference>
<evidence type="ECO:0000313" key="1">
    <source>
        <dbReference type="EMBL" id="KAF1929649.1"/>
    </source>
</evidence>
<proteinExistence type="predicted"/>
<gene>
    <name evidence="1" type="ORF">M421DRAFT_125946</name>
</gene>
<dbReference type="Proteomes" id="UP000800082">
    <property type="component" value="Unassembled WGS sequence"/>
</dbReference>
<accession>A0A6A5RPR8</accession>